<organism evidence="1 2">
    <name type="scientific">Hevea brasiliensis</name>
    <name type="common">Para rubber tree</name>
    <name type="synonym">Siphonia brasiliensis</name>
    <dbReference type="NCBI Taxonomy" id="3981"/>
    <lineage>
        <taxon>Eukaryota</taxon>
        <taxon>Viridiplantae</taxon>
        <taxon>Streptophyta</taxon>
        <taxon>Embryophyta</taxon>
        <taxon>Tracheophyta</taxon>
        <taxon>Spermatophyta</taxon>
        <taxon>Magnoliopsida</taxon>
        <taxon>eudicotyledons</taxon>
        <taxon>Gunneridae</taxon>
        <taxon>Pentapetalae</taxon>
        <taxon>rosids</taxon>
        <taxon>fabids</taxon>
        <taxon>Malpighiales</taxon>
        <taxon>Euphorbiaceae</taxon>
        <taxon>Crotonoideae</taxon>
        <taxon>Micrandreae</taxon>
        <taxon>Hevea</taxon>
    </lineage>
</organism>
<protein>
    <submittedName>
        <fullName evidence="1">Uncharacterized protein</fullName>
    </submittedName>
</protein>
<comment type="caution">
    <text evidence="1">The sequence shown here is derived from an EMBL/GenBank/DDBJ whole genome shotgun (WGS) entry which is preliminary data.</text>
</comment>
<dbReference type="AlphaFoldDB" id="A0A6A6KDM1"/>
<reference evidence="1 2" key="1">
    <citation type="journal article" date="2020" name="Mol. Plant">
        <title>The Chromosome-Based Rubber Tree Genome Provides New Insights into Spurge Genome Evolution and Rubber Biosynthesis.</title>
        <authorList>
            <person name="Liu J."/>
            <person name="Shi C."/>
            <person name="Shi C.C."/>
            <person name="Li W."/>
            <person name="Zhang Q.J."/>
            <person name="Zhang Y."/>
            <person name="Li K."/>
            <person name="Lu H.F."/>
            <person name="Shi C."/>
            <person name="Zhu S.T."/>
            <person name="Xiao Z.Y."/>
            <person name="Nan H."/>
            <person name="Yue Y."/>
            <person name="Zhu X.G."/>
            <person name="Wu Y."/>
            <person name="Hong X.N."/>
            <person name="Fan G.Y."/>
            <person name="Tong Y."/>
            <person name="Zhang D."/>
            <person name="Mao C.L."/>
            <person name="Liu Y.L."/>
            <person name="Hao S.J."/>
            <person name="Liu W.Q."/>
            <person name="Lv M.Q."/>
            <person name="Zhang H.B."/>
            <person name="Liu Y."/>
            <person name="Hu-Tang G.R."/>
            <person name="Wang J.P."/>
            <person name="Wang J.H."/>
            <person name="Sun Y.H."/>
            <person name="Ni S.B."/>
            <person name="Chen W.B."/>
            <person name="Zhang X.C."/>
            <person name="Jiao Y.N."/>
            <person name="Eichler E.E."/>
            <person name="Li G.H."/>
            <person name="Liu X."/>
            <person name="Gao L.Z."/>
        </authorList>
    </citation>
    <scope>NUCLEOTIDE SEQUENCE [LARGE SCALE GENOMIC DNA]</scope>
    <source>
        <strain evidence="2">cv. GT1</strain>
        <tissue evidence="1">Leaf</tissue>
    </source>
</reference>
<sequence length="272" mass="31235">MKRNTPSDSHATLSYPPMAVKLSSMISDMNIPFSLENIQWREHVCEPWVLLENRDDLLNHILDLARYTIKGFEKTGRKEFKMYIHIEKKIILPQQEYETMAQGREDQERAEMIKATAMKELIGYQIATGRLLSRTELLPRLRTILREENAALEWSSLESLADQVSQTFMRTQKRGRSSLESSVEKAIEYLRVKGSDVESMGRCSICIQEVELKSYGAKADSSKLFLFYISRIMSPYSSVAERQSCKLKVRSSIRVGAPLPNMVTSSNYFSIT</sequence>
<accession>A0A6A6KDM1</accession>
<dbReference type="Proteomes" id="UP000467840">
    <property type="component" value="Chromosome 3"/>
</dbReference>
<dbReference type="EMBL" id="JAAGAX010000017">
    <property type="protein sequence ID" value="KAF2285599.1"/>
    <property type="molecule type" value="Genomic_DNA"/>
</dbReference>
<evidence type="ECO:0000313" key="1">
    <source>
        <dbReference type="EMBL" id="KAF2285599.1"/>
    </source>
</evidence>
<evidence type="ECO:0000313" key="2">
    <source>
        <dbReference type="Proteomes" id="UP000467840"/>
    </source>
</evidence>
<keyword evidence="2" id="KW-1185">Reference proteome</keyword>
<proteinExistence type="predicted"/>
<name>A0A6A6KDM1_HEVBR</name>
<gene>
    <name evidence="1" type="ORF">GH714_005712</name>
</gene>